<keyword evidence="2 9" id="KW-0813">Transport</keyword>
<evidence type="ECO:0000256" key="8">
    <source>
        <dbReference type="ARBA" id="ARBA00023136"/>
    </source>
</evidence>
<feature type="compositionally biased region" description="Acidic residues" evidence="10">
    <location>
        <begin position="326"/>
        <end position="340"/>
    </location>
</feature>
<comment type="function">
    <text evidence="9">Part of the Sec protein translocase complex. Interacts with the SecYEG preprotein conducting channel. SecDF uses the proton motive force (PMF) to complete protein translocation after the ATP-dependent function of SecA.</text>
</comment>
<dbReference type="InterPro" id="IPR022645">
    <property type="entry name" value="SecD/SecF_bac"/>
</dbReference>
<comment type="subcellular location">
    <subcellularLocation>
        <location evidence="1 9">Cell membrane</location>
        <topology evidence="1 9">Multi-pass membrane protein</topology>
    </subcellularLocation>
</comment>
<feature type="transmembrane region" description="Helical" evidence="9">
    <location>
        <begin position="253"/>
        <end position="272"/>
    </location>
</feature>
<feature type="transmembrane region" description="Helical" evidence="9">
    <location>
        <begin position="26"/>
        <end position="44"/>
    </location>
</feature>
<dbReference type="InterPro" id="IPR048634">
    <property type="entry name" value="SecD_SecF_C"/>
</dbReference>
<feature type="compositionally biased region" description="Basic and acidic residues" evidence="10">
    <location>
        <begin position="341"/>
        <end position="354"/>
    </location>
</feature>
<dbReference type="EMBL" id="CP097160">
    <property type="protein sequence ID" value="UQN13815.1"/>
    <property type="molecule type" value="Genomic_DNA"/>
</dbReference>
<evidence type="ECO:0000256" key="3">
    <source>
        <dbReference type="ARBA" id="ARBA00022475"/>
    </source>
</evidence>
<keyword evidence="3 9" id="KW-1003">Cell membrane</keyword>
<reference evidence="12" key="1">
    <citation type="submission" date="2022-05" db="EMBL/GenBank/DDBJ databases">
        <title>Complete genome sequence of toluene-degrading Gulosibacter sediminis strain ACHW.36C.</title>
        <authorList>
            <person name="Wai A.C."/>
            <person name="Lai G.K."/>
            <person name="Griffin S.D."/>
            <person name="Leung F.C."/>
        </authorList>
    </citation>
    <scope>NUCLEOTIDE SEQUENCE [LARGE SCALE GENOMIC DNA]</scope>
    <source>
        <strain evidence="12">ACHW.36C</strain>
    </source>
</reference>
<evidence type="ECO:0000256" key="7">
    <source>
        <dbReference type="ARBA" id="ARBA00023010"/>
    </source>
</evidence>
<sequence length="354" mass="38196">MKRFTQWGNDLYTGETSIGFVRRRNTWFIVAIVLICLSVAAPFLRGGFNFGIEFTGGSEFQVSAPTSQDQTLATDDAAAYSETPARVQQLGDGSIRVQTDTLTQEQNNALRADLAESYGTTIENVAVSTIGPSWGADITRQMVIGIIVFLVLASALMSFYFRTWKMAVAAILALFHDLIVTAGVYALTGVEITPAAVIGFLTILGYSLYDTVVVFDKVRENTANYGPGSARTFAESVNLAINQTLVRSINTSVVALLPVMAILFIGAFIMGAGTLRDISLALFIGIFVGALSTIFLAGPLYSAVRAREPKIRETDAEILRRRDAGIEPDAEPEEDGDADGEPARPERENDGAQV</sequence>
<feature type="region of interest" description="Disordered" evidence="10">
    <location>
        <begin position="316"/>
        <end position="354"/>
    </location>
</feature>
<evidence type="ECO:0000259" key="11">
    <source>
        <dbReference type="Pfam" id="PF02355"/>
    </source>
</evidence>
<evidence type="ECO:0000313" key="12">
    <source>
        <dbReference type="EMBL" id="UQN13815.1"/>
    </source>
</evidence>
<evidence type="ECO:0000256" key="1">
    <source>
        <dbReference type="ARBA" id="ARBA00004651"/>
    </source>
</evidence>
<dbReference type="Gene3D" id="1.20.1640.10">
    <property type="entry name" value="Multidrug efflux transporter AcrB transmembrane domain"/>
    <property type="match status" value="1"/>
</dbReference>
<dbReference type="InterPro" id="IPR022813">
    <property type="entry name" value="SecD/SecF_arch_bac"/>
</dbReference>
<dbReference type="InterPro" id="IPR055344">
    <property type="entry name" value="SecD_SecF_C_bact"/>
</dbReference>
<feature type="domain" description="Protein export membrane protein SecD/SecF C-terminal" evidence="11">
    <location>
        <begin position="115"/>
        <end position="304"/>
    </location>
</feature>
<dbReference type="Pfam" id="PF07549">
    <property type="entry name" value="Sec_GG"/>
    <property type="match status" value="1"/>
</dbReference>
<keyword evidence="5 9" id="KW-0653">Protein transport</keyword>
<comment type="similarity">
    <text evidence="9">Belongs to the SecD/SecF family. SecF subfamily.</text>
</comment>
<dbReference type="NCBIfam" id="TIGR00966">
    <property type="entry name" value="transloc_SecF"/>
    <property type="match status" value="1"/>
</dbReference>
<evidence type="ECO:0000256" key="9">
    <source>
        <dbReference type="HAMAP-Rule" id="MF_01464"/>
    </source>
</evidence>
<dbReference type="PANTHER" id="PTHR30081">
    <property type="entry name" value="PROTEIN-EXPORT MEMBRANE PROTEIN SEC"/>
    <property type="match status" value="1"/>
</dbReference>
<dbReference type="InterPro" id="IPR005665">
    <property type="entry name" value="SecF_bac"/>
</dbReference>
<feature type="transmembrane region" description="Helical" evidence="9">
    <location>
        <begin position="278"/>
        <end position="302"/>
    </location>
</feature>
<evidence type="ECO:0000256" key="5">
    <source>
        <dbReference type="ARBA" id="ARBA00022927"/>
    </source>
</evidence>
<dbReference type="NCBIfam" id="TIGR00916">
    <property type="entry name" value="2A0604s01"/>
    <property type="match status" value="1"/>
</dbReference>
<dbReference type="SUPFAM" id="SSF82866">
    <property type="entry name" value="Multidrug efflux transporter AcrB transmembrane domain"/>
    <property type="match status" value="1"/>
</dbReference>
<feature type="transmembrane region" description="Helical" evidence="9">
    <location>
        <begin position="168"/>
        <end position="186"/>
    </location>
</feature>
<evidence type="ECO:0000256" key="2">
    <source>
        <dbReference type="ARBA" id="ARBA00022448"/>
    </source>
</evidence>
<comment type="subunit">
    <text evidence="9">Forms a complex with SecD. Part of the essential Sec protein translocation apparatus which comprises SecA, SecYEG and auxiliary proteins SecDF. Other proteins may also be involved.</text>
</comment>
<proteinExistence type="inferred from homology"/>
<evidence type="ECO:0000256" key="4">
    <source>
        <dbReference type="ARBA" id="ARBA00022692"/>
    </source>
</evidence>
<feature type="transmembrane region" description="Helical" evidence="9">
    <location>
        <begin position="192"/>
        <end position="209"/>
    </location>
</feature>
<protein>
    <recommendedName>
        <fullName evidence="9">Protein-export membrane protein SecF</fullName>
    </recommendedName>
</protein>
<dbReference type="Pfam" id="PF02355">
    <property type="entry name" value="SecD_SecF_C"/>
    <property type="match status" value="1"/>
</dbReference>
<dbReference type="InterPro" id="IPR022646">
    <property type="entry name" value="SecD/SecF_CS"/>
</dbReference>
<feature type="transmembrane region" description="Helical" evidence="9">
    <location>
        <begin position="142"/>
        <end position="161"/>
    </location>
</feature>
<feature type="compositionally biased region" description="Basic and acidic residues" evidence="10">
    <location>
        <begin position="316"/>
        <end position="325"/>
    </location>
</feature>
<keyword evidence="7 9" id="KW-0811">Translocation</keyword>
<name>A0ABY4MTS0_9MICO</name>
<keyword evidence="6 9" id="KW-1133">Transmembrane helix</keyword>
<organism evidence="12">
    <name type="scientific">Gulosibacter sediminis</name>
    <dbReference type="NCBI Taxonomy" id="1729695"/>
    <lineage>
        <taxon>Bacteria</taxon>
        <taxon>Bacillati</taxon>
        <taxon>Actinomycetota</taxon>
        <taxon>Actinomycetes</taxon>
        <taxon>Micrococcales</taxon>
        <taxon>Microbacteriaceae</taxon>
        <taxon>Gulosibacter</taxon>
    </lineage>
</organism>
<keyword evidence="4 9" id="KW-0812">Transmembrane</keyword>
<evidence type="ECO:0000256" key="6">
    <source>
        <dbReference type="ARBA" id="ARBA00022989"/>
    </source>
</evidence>
<dbReference type="PANTHER" id="PTHR30081:SF8">
    <property type="entry name" value="PROTEIN TRANSLOCASE SUBUNIT SECF"/>
    <property type="match status" value="1"/>
</dbReference>
<keyword evidence="8 9" id="KW-0472">Membrane</keyword>
<evidence type="ECO:0000256" key="10">
    <source>
        <dbReference type="SAM" id="MobiDB-lite"/>
    </source>
</evidence>
<gene>
    <name evidence="9 12" type="primary">secF</name>
    <name evidence="12" type="ORF">M3M28_06910</name>
</gene>
<dbReference type="HAMAP" id="MF_01464_B">
    <property type="entry name" value="SecF_B"/>
    <property type="match status" value="1"/>
</dbReference>
<dbReference type="PRINTS" id="PR01755">
    <property type="entry name" value="SECFTRNLCASE"/>
</dbReference>
<accession>A0ABY4MTS0</accession>